<organism evidence="1 2">
    <name type="scientific">Posidoniimonas corsicana</name>
    <dbReference type="NCBI Taxonomy" id="1938618"/>
    <lineage>
        <taxon>Bacteria</taxon>
        <taxon>Pseudomonadati</taxon>
        <taxon>Planctomycetota</taxon>
        <taxon>Planctomycetia</taxon>
        <taxon>Pirellulales</taxon>
        <taxon>Lacipirellulaceae</taxon>
        <taxon>Posidoniimonas</taxon>
    </lineage>
</organism>
<sequence length="92" mass="10242">MPTANPYQELFANWPDSLPRRGIVINQLNDTVSFKGFMIKGSLLLLERQTPDAMGGRFVLLEFETIAAMKLTDPLKTENFAPVGFEGRLALA</sequence>
<accession>A0A5C5V780</accession>
<reference evidence="1 2" key="1">
    <citation type="submission" date="2019-02" db="EMBL/GenBank/DDBJ databases">
        <title>Deep-cultivation of Planctomycetes and their phenomic and genomic characterization uncovers novel biology.</title>
        <authorList>
            <person name="Wiegand S."/>
            <person name="Jogler M."/>
            <person name="Boedeker C."/>
            <person name="Pinto D."/>
            <person name="Vollmers J."/>
            <person name="Rivas-Marin E."/>
            <person name="Kohn T."/>
            <person name="Peeters S.H."/>
            <person name="Heuer A."/>
            <person name="Rast P."/>
            <person name="Oberbeckmann S."/>
            <person name="Bunk B."/>
            <person name="Jeske O."/>
            <person name="Meyerdierks A."/>
            <person name="Storesund J.E."/>
            <person name="Kallscheuer N."/>
            <person name="Luecker S."/>
            <person name="Lage O.M."/>
            <person name="Pohl T."/>
            <person name="Merkel B.J."/>
            <person name="Hornburger P."/>
            <person name="Mueller R.-W."/>
            <person name="Bruemmer F."/>
            <person name="Labrenz M."/>
            <person name="Spormann A.M."/>
            <person name="Op Den Camp H."/>
            <person name="Overmann J."/>
            <person name="Amann R."/>
            <person name="Jetten M.S.M."/>
            <person name="Mascher T."/>
            <person name="Medema M.H."/>
            <person name="Devos D.P."/>
            <person name="Kaster A.-K."/>
            <person name="Ovreas L."/>
            <person name="Rohde M."/>
            <person name="Galperin M.Y."/>
            <person name="Jogler C."/>
        </authorList>
    </citation>
    <scope>NUCLEOTIDE SEQUENCE [LARGE SCALE GENOMIC DNA]</scope>
    <source>
        <strain evidence="1 2">KOR34</strain>
    </source>
</reference>
<gene>
    <name evidence="1" type="ORF">KOR34_34140</name>
</gene>
<evidence type="ECO:0000313" key="1">
    <source>
        <dbReference type="EMBL" id="TWT33582.1"/>
    </source>
</evidence>
<dbReference type="EMBL" id="SIHJ01000002">
    <property type="protein sequence ID" value="TWT33582.1"/>
    <property type="molecule type" value="Genomic_DNA"/>
</dbReference>
<keyword evidence="2" id="KW-1185">Reference proteome</keyword>
<protein>
    <submittedName>
        <fullName evidence="1">Uncharacterized protein</fullName>
    </submittedName>
</protein>
<proteinExistence type="predicted"/>
<evidence type="ECO:0000313" key="2">
    <source>
        <dbReference type="Proteomes" id="UP000316714"/>
    </source>
</evidence>
<dbReference type="RefSeq" id="WP_146566332.1">
    <property type="nucleotide sequence ID" value="NZ_SIHJ01000002.1"/>
</dbReference>
<dbReference type="AlphaFoldDB" id="A0A5C5V780"/>
<dbReference type="Proteomes" id="UP000316714">
    <property type="component" value="Unassembled WGS sequence"/>
</dbReference>
<name>A0A5C5V780_9BACT</name>
<dbReference type="OrthoDB" id="281973at2"/>
<comment type="caution">
    <text evidence="1">The sequence shown here is derived from an EMBL/GenBank/DDBJ whole genome shotgun (WGS) entry which is preliminary data.</text>
</comment>